<proteinExistence type="inferred from homology"/>
<dbReference type="InterPro" id="IPR012083">
    <property type="entry name" value="Arylsulfatase"/>
</dbReference>
<dbReference type="PROSITE" id="PS00523">
    <property type="entry name" value="SULFATASE_1"/>
    <property type="match status" value="1"/>
</dbReference>
<evidence type="ECO:0000313" key="8">
    <source>
        <dbReference type="Proteomes" id="UP001642406"/>
    </source>
</evidence>
<keyword evidence="8" id="KW-1185">Reference proteome</keyword>
<dbReference type="PANTHER" id="PTHR43108">
    <property type="entry name" value="N-ACETYLGLUCOSAMINE-6-SULFATASE FAMILY MEMBER"/>
    <property type="match status" value="1"/>
</dbReference>
<sequence>MRLHETSIALLGIASSALATKKPNILFILTDDQDWHMESMQHMPFLQKYLLHEGTLYSNHYCTVALCCPSRANLWTGMAAHNTNVTDVYPPYGGFPKFVKEGWNDNYLPIWMQQQGYNTYYSGKLWNGHNVDNYNAPYAGGFNGSDFILDPFTYEYYRAFMSRNGAPPVSYEGQYSPDVTAEKAYGFLEEATQHDEPWFLTIAPIAPHGDMRQALPFRADMPRYHPRHAHLFKNYKIPRTKNFNPEKPVGVGWIRDLPRLNDTVIEYNDEYQRARLRALQSVDEMVEQLVKTLDAKGLLDNTYIFYTTDNGYHISSRRMLPGKECSYDEDVHIPLLVRGPGVPPGHTTRAVTTHTDLAPTILQLAGGYRDDFDGAPIPLTKEQLAGPSRAEHVNVEYWGMAIPEGKYGRELIYGHGKVGEIGTENAARNNTYKSLRIQSDKYSLFYSVWCTGDMEYYDVLKDPDQIENYYGEDAEKLKSGYEIAGRPFEQVVNRLDALLMVLKTCKGQDCREPWSALHPSGGIETLEGALDAQFDKFYAEQPRATFTSCELGYIADAEGPTDHNTWEKSTPGDELKKRSFDYSGPWSFWT</sequence>
<dbReference type="Pfam" id="PF00884">
    <property type="entry name" value="Sulfatase"/>
    <property type="match status" value="1"/>
</dbReference>
<name>A0ABP0B2D2_9PEZI</name>
<dbReference type="EMBL" id="CAWUHC010000010">
    <property type="protein sequence ID" value="CAK7213426.1"/>
    <property type="molecule type" value="Genomic_DNA"/>
</dbReference>
<feature type="domain" description="Sulfatase N-terminal" evidence="6">
    <location>
        <begin position="23"/>
        <end position="366"/>
    </location>
</feature>
<evidence type="ECO:0000259" key="6">
    <source>
        <dbReference type="Pfam" id="PF00884"/>
    </source>
</evidence>
<evidence type="ECO:0000256" key="2">
    <source>
        <dbReference type="ARBA" id="ARBA00022729"/>
    </source>
</evidence>
<keyword evidence="3 5" id="KW-0378">Hydrolase</keyword>
<dbReference type="Proteomes" id="UP001642406">
    <property type="component" value="Unassembled WGS sequence"/>
</dbReference>
<comment type="catalytic activity">
    <reaction evidence="5">
        <text>an aryl sulfate + H2O = a phenol + sulfate + H(+)</text>
        <dbReference type="Rhea" id="RHEA:17261"/>
        <dbReference type="ChEBI" id="CHEBI:15377"/>
        <dbReference type="ChEBI" id="CHEBI:15378"/>
        <dbReference type="ChEBI" id="CHEBI:16189"/>
        <dbReference type="ChEBI" id="CHEBI:33853"/>
        <dbReference type="ChEBI" id="CHEBI:140317"/>
        <dbReference type="EC" id="3.1.6.1"/>
    </reaction>
</comment>
<keyword evidence="4" id="KW-0325">Glycoprotein</keyword>
<evidence type="ECO:0000256" key="1">
    <source>
        <dbReference type="ARBA" id="ARBA00008779"/>
    </source>
</evidence>
<evidence type="ECO:0000256" key="5">
    <source>
        <dbReference type="PIRNR" id="PIRNR000972"/>
    </source>
</evidence>
<comment type="similarity">
    <text evidence="1 5">Belongs to the sulfatase family.</text>
</comment>
<gene>
    <name evidence="7" type="ORF">SBRCBS47491_001792</name>
</gene>
<dbReference type="PIRSF" id="PIRSF000972">
    <property type="entry name" value="Arylsulf_plant"/>
    <property type="match status" value="1"/>
</dbReference>
<protein>
    <recommendedName>
        <fullName evidence="5">Arylsulfatase</fullName>
        <shortName evidence="5">AS</shortName>
        <ecNumber evidence="5">3.1.6.1</ecNumber>
    </recommendedName>
    <alternativeName>
        <fullName evidence="5">Aryl-sulfate sulphohydrolase</fullName>
    </alternativeName>
</protein>
<dbReference type="InterPro" id="IPR024607">
    <property type="entry name" value="Sulfatase_CS"/>
</dbReference>
<evidence type="ECO:0000313" key="7">
    <source>
        <dbReference type="EMBL" id="CAK7213426.1"/>
    </source>
</evidence>
<evidence type="ECO:0000256" key="4">
    <source>
        <dbReference type="ARBA" id="ARBA00023180"/>
    </source>
</evidence>
<dbReference type="InterPro" id="IPR017850">
    <property type="entry name" value="Alkaline_phosphatase_core_sf"/>
</dbReference>
<dbReference type="CDD" id="cd16147">
    <property type="entry name" value="G6S"/>
    <property type="match status" value="1"/>
</dbReference>
<evidence type="ECO:0000256" key="3">
    <source>
        <dbReference type="ARBA" id="ARBA00022801"/>
    </source>
</evidence>
<organism evidence="7 8">
    <name type="scientific">Sporothrix bragantina</name>
    <dbReference type="NCBI Taxonomy" id="671064"/>
    <lineage>
        <taxon>Eukaryota</taxon>
        <taxon>Fungi</taxon>
        <taxon>Dikarya</taxon>
        <taxon>Ascomycota</taxon>
        <taxon>Pezizomycotina</taxon>
        <taxon>Sordariomycetes</taxon>
        <taxon>Sordariomycetidae</taxon>
        <taxon>Ophiostomatales</taxon>
        <taxon>Ophiostomataceae</taxon>
        <taxon>Sporothrix</taxon>
    </lineage>
</organism>
<dbReference type="SUPFAM" id="SSF53649">
    <property type="entry name" value="Alkaline phosphatase-like"/>
    <property type="match status" value="1"/>
</dbReference>
<keyword evidence="2" id="KW-0732">Signal</keyword>
<dbReference type="PANTHER" id="PTHR43108:SF8">
    <property type="entry name" value="SD21168P"/>
    <property type="match status" value="1"/>
</dbReference>
<dbReference type="Gene3D" id="3.40.720.10">
    <property type="entry name" value="Alkaline Phosphatase, subunit A"/>
    <property type="match status" value="1"/>
</dbReference>
<dbReference type="InterPro" id="IPR000917">
    <property type="entry name" value="Sulfatase_N"/>
</dbReference>
<comment type="caution">
    <text evidence="7">The sequence shown here is derived from an EMBL/GenBank/DDBJ whole genome shotgun (WGS) entry which is preliminary data.</text>
</comment>
<reference evidence="7 8" key="1">
    <citation type="submission" date="2024-01" db="EMBL/GenBank/DDBJ databases">
        <authorList>
            <person name="Allen C."/>
            <person name="Tagirdzhanova G."/>
        </authorList>
    </citation>
    <scope>NUCLEOTIDE SEQUENCE [LARGE SCALE GENOMIC DNA]</scope>
</reference>
<accession>A0ABP0B2D2</accession>
<dbReference type="EC" id="3.1.6.1" evidence="5"/>